<evidence type="ECO:0000256" key="6">
    <source>
        <dbReference type="SAM" id="MobiDB-lite"/>
    </source>
</evidence>
<dbReference type="InterPro" id="IPR004088">
    <property type="entry name" value="KH_dom_type_1"/>
</dbReference>
<feature type="compositionally biased region" description="Polar residues" evidence="6">
    <location>
        <begin position="691"/>
        <end position="705"/>
    </location>
</feature>
<proteinExistence type="inferred from homology"/>
<organism evidence="8 9">
    <name type="scientific">Acrobeloides nanus</name>
    <dbReference type="NCBI Taxonomy" id="290746"/>
    <lineage>
        <taxon>Eukaryota</taxon>
        <taxon>Metazoa</taxon>
        <taxon>Ecdysozoa</taxon>
        <taxon>Nematoda</taxon>
        <taxon>Chromadorea</taxon>
        <taxon>Rhabditida</taxon>
        <taxon>Tylenchina</taxon>
        <taxon>Cephalobomorpha</taxon>
        <taxon>Cephaloboidea</taxon>
        <taxon>Cephalobidae</taxon>
        <taxon>Acrobeloides</taxon>
    </lineage>
</organism>
<keyword evidence="8" id="KW-1185">Reference proteome</keyword>
<feature type="domain" description="NAC-A/B" evidence="7">
    <location>
        <begin position="65"/>
        <end position="140"/>
    </location>
</feature>
<dbReference type="SUPFAM" id="SSF54791">
    <property type="entry name" value="Eukaryotic type KH-domain (KH-domain type I)"/>
    <property type="match status" value="1"/>
</dbReference>
<feature type="region of interest" description="Disordered" evidence="6">
    <location>
        <begin position="855"/>
        <end position="897"/>
    </location>
</feature>
<feature type="compositionally biased region" description="Acidic residues" evidence="6">
    <location>
        <begin position="13"/>
        <end position="64"/>
    </location>
</feature>
<dbReference type="InterPro" id="IPR036612">
    <property type="entry name" value="KH_dom_type_1_sf"/>
</dbReference>
<feature type="compositionally biased region" description="Low complexity" evidence="6">
    <location>
        <begin position="670"/>
        <end position="690"/>
    </location>
</feature>
<keyword evidence="1" id="KW-0677">Repeat</keyword>
<feature type="compositionally biased region" description="Polar residues" evidence="6">
    <location>
        <begin position="718"/>
        <end position="760"/>
    </location>
</feature>
<evidence type="ECO:0000259" key="7">
    <source>
        <dbReference type="PROSITE" id="PS51151"/>
    </source>
</evidence>
<dbReference type="SMART" id="SM00322">
    <property type="entry name" value="KH"/>
    <property type="match status" value="1"/>
</dbReference>
<feature type="compositionally biased region" description="Polar residues" evidence="6">
    <location>
        <begin position="509"/>
        <end position="520"/>
    </location>
</feature>
<evidence type="ECO:0000256" key="5">
    <source>
        <dbReference type="RuleBase" id="RU361272"/>
    </source>
</evidence>
<feature type="region of interest" description="Disordered" evidence="6">
    <location>
        <begin position="203"/>
        <end position="278"/>
    </location>
</feature>
<dbReference type="Proteomes" id="UP000887540">
    <property type="component" value="Unplaced"/>
</dbReference>
<feature type="compositionally biased region" description="Polar residues" evidence="6">
    <location>
        <begin position="861"/>
        <end position="885"/>
    </location>
</feature>
<dbReference type="GO" id="GO:0005737">
    <property type="term" value="C:cytoplasm"/>
    <property type="evidence" value="ECO:0007669"/>
    <property type="project" value="TreeGrafter"/>
</dbReference>
<feature type="region of interest" description="Disordered" evidence="6">
    <location>
        <begin position="1"/>
        <end position="75"/>
    </location>
</feature>
<keyword evidence="4" id="KW-0694">RNA-binding</keyword>
<feature type="compositionally biased region" description="Basic and acidic residues" evidence="6">
    <location>
        <begin position="371"/>
        <end position="393"/>
    </location>
</feature>
<dbReference type="Pfam" id="PF00013">
    <property type="entry name" value="KH_1"/>
    <property type="match status" value="1"/>
</dbReference>
<dbReference type="SMART" id="SM01407">
    <property type="entry name" value="NAC"/>
    <property type="match status" value="1"/>
</dbReference>
<feature type="compositionally biased region" description="Polar residues" evidence="6">
    <location>
        <begin position="448"/>
        <end position="459"/>
    </location>
</feature>
<dbReference type="InterPro" id="IPR047373">
    <property type="entry name" value="KH-I_MASK"/>
</dbReference>
<evidence type="ECO:0000313" key="9">
    <source>
        <dbReference type="WBParaSite" id="ACRNAN_Path_1035.g3964.t1"/>
    </source>
</evidence>
<keyword evidence="3" id="KW-0175">Coiled coil</keyword>
<dbReference type="PROSITE" id="PS51151">
    <property type="entry name" value="NAC_AB"/>
    <property type="match status" value="1"/>
</dbReference>
<comment type="similarity">
    <text evidence="5">Belongs to the NAC-beta family.</text>
</comment>
<feature type="compositionally biased region" description="Low complexity" evidence="6">
    <location>
        <begin position="416"/>
        <end position="428"/>
    </location>
</feature>
<dbReference type="Gene3D" id="2.20.70.30">
    <property type="entry name" value="Nascent polypeptide-associated complex domain"/>
    <property type="match status" value="1"/>
</dbReference>
<feature type="region of interest" description="Disordered" evidence="6">
    <location>
        <begin position="309"/>
        <end position="520"/>
    </location>
</feature>
<evidence type="ECO:0000313" key="8">
    <source>
        <dbReference type="Proteomes" id="UP000887540"/>
    </source>
</evidence>
<feature type="compositionally biased region" description="Polar residues" evidence="6">
    <location>
        <begin position="263"/>
        <end position="278"/>
    </location>
</feature>
<evidence type="ECO:0000256" key="1">
    <source>
        <dbReference type="ARBA" id="ARBA00022737"/>
    </source>
</evidence>
<feature type="compositionally biased region" description="Pro residues" evidence="6">
    <location>
        <begin position="708"/>
        <end position="717"/>
    </location>
</feature>
<dbReference type="Pfam" id="PF01849">
    <property type="entry name" value="NAC"/>
    <property type="match status" value="1"/>
</dbReference>
<dbReference type="PANTHER" id="PTHR23206:SF8">
    <property type="entry name" value="ANKYRIN REPEAT AND KH DOMAIN-CONTAINING 1"/>
    <property type="match status" value="1"/>
</dbReference>
<feature type="compositionally biased region" description="Basic and acidic residues" evidence="6">
    <location>
        <begin position="473"/>
        <end position="492"/>
    </location>
</feature>
<dbReference type="GO" id="GO:0045087">
    <property type="term" value="P:innate immune response"/>
    <property type="evidence" value="ECO:0007669"/>
    <property type="project" value="TreeGrafter"/>
</dbReference>
<dbReference type="InterPro" id="IPR004087">
    <property type="entry name" value="KH_dom"/>
</dbReference>
<dbReference type="PROSITE" id="PS50084">
    <property type="entry name" value="KH_TYPE_1"/>
    <property type="match status" value="1"/>
</dbReference>
<dbReference type="CDD" id="cd22054">
    <property type="entry name" value="NAC_NACA"/>
    <property type="match status" value="1"/>
</dbReference>
<dbReference type="InterPro" id="IPR038187">
    <property type="entry name" value="NAC_A/B_dom_sf"/>
</dbReference>
<name>A0A914BUP1_9BILA</name>
<keyword evidence="2" id="KW-0040">ANK repeat</keyword>
<protein>
    <recommendedName>
        <fullName evidence="5">Transcription factor BTF3</fullName>
    </recommendedName>
</protein>
<reference evidence="9" key="1">
    <citation type="submission" date="2022-11" db="UniProtKB">
        <authorList>
            <consortium name="WormBaseParasite"/>
        </authorList>
    </citation>
    <scope>IDENTIFICATION</scope>
</reference>
<dbReference type="CDD" id="cd22404">
    <property type="entry name" value="KH-I_MASK"/>
    <property type="match status" value="1"/>
</dbReference>
<feature type="compositionally biased region" description="Polar residues" evidence="6">
    <location>
        <begin position="321"/>
        <end position="335"/>
    </location>
</feature>
<sequence length="1057" mass="116995">MGKVNINPLNLPPEEDDGADIPSLDEENESEIDVEECSSDEDEDDEEEDEEDLENASEMTESEVTEQQMKVSEAAGIVSCKENPFRRKRRVNEKKARKLFKKLPLLPILNVARPEVYKSPNSETFIVFGEAKVEELQSVEKFQEELFKHQHEPGDSKQPVRPVATCPHMCCEETCDEEEVVSEEEMIADIVKRVVKDPVSIRIPEPDLRKQGAESPKPADSPKPVPEKRFQSIPLKHTFSSKSRTYVRLSSPKPDRRAPLLDVSTQAPETEQSISSSEVYAKVSVTVKAIESKPSRNAARRLKKKLMERNEAAIRAANEAGSVNQDQPTTSSNNNDEIKSELASNFDLDEWLEEENRKPLNKSAGKQKKKANFEMEMPKEKNGKKNCKKKEIDPIPGKKPPVKSNLISETEPKRSVSVLVKPKSPVKLQKQEFQSAAASMLKLKQETRTPASLQSSKSFPSPMKQHKSPAPKELPKTSKDVTDQSKKAKSENKNGTNGYVNMKQAKSPLPSNVNNGNKPTPVSTIIEDEWVNPIKKRPTSNKLLRTEKISASFPITLTKPIETPNLCASADSSKSRLKVLHVPAVSIARVIGRGGSNINAIRESTQAHIEVEKMAMDREQTSRLITIKGNPDAVRQSVQMINLLIDEIETPVDDIIDRVQNTSSNTTAWSSVPTTSRTFSSSTTPQPSMPKNETSPYVPRTSQVTPKKPSPLAPKTPQPSSASNNPQLSMPRTQPIASRNTQTRPQVIGLNQAQTPTSTKKMASALSMSNSPNVWQQRAAKMQQHIGPTSESKAHENALLRKIPDMTKKPVKAPDLPPIPSHSVPTLQQQKAKVVANPNPPSCLEVEELLKKAPGYKRPGSVSSVLDYSSPTKSGQKEVGTTNMSQEEKSESSSAGFSTLPETLILESFKDLSMEMKPSSLASTNSSIKIISCIGEERARKKASVGEDTKVEQLYEYAFQQNKIDFHNSTEPLKMPCSSSSRSSPQYTTPPKFIWPPQFGDTRILGPFMPMDLSAQPRLNLAPNQIPSTIFRIPSTNIYGIGGKVEPAWFPAGTEKK</sequence>
<dbReference type="GO" id="GO:0003723">
    <property type="term" value="F:RNA binding"/>
    <property type="evidence" value="ECO:0007669"/>
    <property type="project" value="UniProtKB-UniRule"/>
</dbReference>
<evidence type="ECO:0000256" key="2">
    <source>
        <dbReference type="ARBA" id="ARBA00023043"/>
    </source>
</evidence>
<dbReference type="InterPro" id="IPR002715">
    <property type="entry name" value="Nas_poly-pep-assoc_cplx_dom"/>
</dbReference>
<dbReference type="WBParaSite" id="ACRNAN_Path_1035.g3964.t1">
    <property type="protein sequence ID" value="ACRNAN_Path_1035.g3964.t1"/>
    <property type="gene ID" value="ACRNAN_Path_1035.g3964"/>
</dbReference>
<evidence type="ECO:0000256" key="4">
    <source>
        <dbReference type="PROSITE-ProRule" id="PRU00117"/>
    </source>
</evidence>
<accession>A0A914BUP1</accession>
<feature type="region of interest" description="Disordered" evidence="6">
    <location>
        <begin position="665"/>
        <end position="760"/>
    </location>
</feature>
<dbReference type="PANTHER" id="PTHR23206">
    <property type="entry name" value="MASK PROTEIN"/>
    <property type="match status" value="1"/>
</dbReference>
<dbReference type="AlphaFoldDB" id="A0A914BUP1"/>
<dbReference type="Gene3D" id="3.30.1370.10">
    <property type="entry name" value="K Homology domain, type 1"/>
    <property type="match status" value="1"/>
</dbReference>
<dbReference type="InterPro" id="IPR051631">
    <property type="entry name" value="Ankyrin-KH/SAM_domain"/>
</dbReference>
<evidence type="ECO:0000256" key="3">
    <source>
        <dbReference type="ARBA" id="ARBA00023054"/>
    </source>
</evidence>